<keyword evidence="4 6" id="KW-0058">Aromatic hydrocarbons catabolism</keyword>
<organism evidence="9 10">
    <name type="scientific">Orchesella cincta</name>
    <name type="common">Springtail</name>
    <name type="synonym">Podura cincta</name>
    <dbReference type="NCBI Taxonomy" id="48709"/>
    <lineage>
        <taxon>Eukaryota</taxon>
        <taxon>Metazoa</taxon>
        <taxon>Ecdysozoa</taxon>
        <taxon>Arthropoda</taxon>
        <taxon>Hexapoda</taxon>
        <taxon>Collembola</taxon>
        <taxon>Entomobryomorpha</taxon>
        <taxon>Entomobryoidea</taxon>
        <taxon>Orchesellidae</taxon>
        <taxon>Orchesellinae</taxon>
        <taxon>Orchesella</taxon>
    </lineage>
</organism>
<dbReference type="STRING" id="48709.A0A1D2MLG7"/>
<dbReference type="Pfam" id="PF06441">
    <property type="entry name" value="EHN"/>
    <property type="match status" value="1"/>
</dbReference>
<dbReference type="EMBL" id="LJIJ01000897">
    <property type="protein sequence ID" value="ODM93886.1"/>
    <property type="molecule type" value="Genomic_DNA"/>
</dbReference>
<dbReference type="InterPro" id="IPR029058">
    <property type="entry name" value="AB_hydrolase_fold"/>
</dbReference>
<dbReference type="InterPro" id="IPR000639">
    <property type="entry name" value="Epox_hydrolase-like"/>
</dbReference>
<dbReference type="AlphaFoldDB" id="A0A1D2MLG7"/>
<dbReference type="OMA" id="WVKQKYH"/>
<keyword evidence="6" id="KW-0472">Membrane</keyword>
<evidence type="ECO:0000256" key="5">
    <source>
        <dbReference type="ARBA" id="ARBA00022801"/>
    </source>
</evidence>
<protein>
    <recommendedName>
        <fullName evidence="6">Epoxide hydrolase</fullName>
        <ecNumber evidence="6">3.3.2.9</ecNumber>
    </recommendedName>
</protein>
<evidence type="ECO:0000256" key="4">
    <source>
        <dbReference type="ARBA" id="ARBA00022797"/>
    </source>
</evidence>
<comment type="catalytic activity">
    <reaction evidence="6">
        <text>cis-stilbene oxide + H2O = (1R,2R)-hydrobenzoin</text>
        <dbReference type="Rhea" id="RHEA:23900"/>
        <dbReference type="ChEBI" id="CHEBI:15377"/>
        <dbReference type="ChEBI" id="CHEBI:50004"/>
        <dbReference type="ChEBI" id="CHEBI:50014"/>
        <dbReference type="EC" id="3.3.2.9"/>
    </reaction>
</comment>
<feature type="active site" description="Nucleophile" evidence="7">
    <location>
        <position position="228"/>
    </location>
</feature>
<keyword evidence="6" id="KW-0256">Endoplasmic reticulum</keyword>
<dbReference type="Proteomes" id="UP000094527">
    <property type="component" value="Unassembled WGS sequence"/>
</dbReference>
<feature type="active site" description="Proton donor" evidence="7">
    <location>
        <position position="375"/>
    </location>
</feature>
<comment type="subcellular location">
    <subcellularLocation>
        <location evidence="6">Endoplasmic reticulum membrane</location>
    </subcellularLocation>
    <subcellularLocation>
        <location evidence="2">Microsome membrane</location>
        <topology evidence="2">Single-pass membrane protein</topology>
    </subcellularLocation>
</comment>
<dbReference type="PIRSF" id="PIRSF001112">
    <property type="entry name" value="Epoxide_hydrolase"/>
    <property type="match status" value="1"/>
</dbReference>
<evidence type="ECO:0000256" key="3">
    <source>
        <dbReference type="ARBA" id="ARBA00010088"/>
    </source>
</evidence>
<dbReference type="InterPro" id="IPR010497">
    <property type="entry name" value="Epoxide_hydro_N"/>
</dbReference>
<dbReference type="PANTHER" id="PTHR21661:SF35">
    <property type="entry name" value="EPOXIDE HYDROLASE"/>
    <property type="match status" value="1"/>
</dbReference>
<evidence type="ECO:0000256" key="2">
    <source>
        <dbReference type="ARBA" id="ARBA00004111"/>
    </source>
</evidence>
<reference evidence="9 10" key="1">
    <citation type="journal article" date="2016" name="Genome Biol. Evol.">
        <title>Gene Family Evolution Reflects Adaptation to Soil Environmental Stressors in the Genome of the Collembolan Orchesella cincta.</title>
        <authorList>
            <person name="Faddeeva-Vakhrusheva A."/>
            <person name="Derks M.F."/>
            <person name="Anvar S.Y."/>
            <person name="Agamennone V."/>
            <person name="Suring W."/>
            <person name="Smit S."/>
            <person name="van Straalen N.M."/>
            <person name="Roelofs D."/>
        </authorList>
    </citation>
    <scope>NUCLEOTIDE SEQUENCE [LARGE SCALE GENOMIC DNA]</scope>
    <source>
        <tissue evidence="9">Mixed pool</tissue>
    </source>
</reference>
<dbReference type="GO" id="GO:0005789">
    <property type="term" value="C:endoplasmic reticulum membrane"/>
    <property type="evidence" value="ECO:0007669"/>
    <property type="project" value="UniProtKB-SubCell"/>
</dbReference>
<dbReference type="SUPFAM" id="SSF53474">
    <property type="entry name" value="alpha/beta-Hydrolases"/>
    <property type="match status" value="1"/>
</dbReference>
<dbReference type="GO" id="GO:0033961">
    <property type="term" value="F:cis-stilbene-oxide hydrolase activity"/>
    <property type="evidence" value="ECO:0007669"/>
    <property type="project" value="UniProtKB-UniRule"/>
</dbReference>
<gene>
    <name evidence="9" type="ORF">Ocin01_12796</name>
</gene>
<evidence type="ECO:0000313" key="9">
    <source>
        <dbReference type="EMBL" id="ODM93886.1"/>
    </source>
</evidence>
<dbReference type="InterPro" id="IPR016292">
    <property type="entry name" value="Epoxide_hydrolase"/>
</dbReference>
<feature type="active site" description="Proton acceptor" evidence="7">
    <location>
        <position position="431"/>
    </location>
</feature>
<keyword evidence="10" id="KW-1185">Reference proteome</keyword>
<feature type="domain" description="Epoxide hydrolase N-terminal" evidence="8">
    <location>
        <begin position="51"/>
        <end position="163"/>
    </location>
</feature>
<keyword evidence="5 6" id="KW-0378">Hydrolase</keyword>
<dbReference type="EC" id="3.3.2.9" evidence="6"/>
<comment type="similarity">
    <text evidence="3 6">Belongs to the peptidase S33 family.</text>
</comment>
<evidence type="ECO:0000256" key="6">
    <source>
        <dbReference type="PIRNR" id="PIRNR001112"/>
    </source>
</evidence>
<dbReference type="Gene3D" id="3.40.50.1820">
    <property type="entry name" value="alpha/beta hydrolase"/>
    <property type="match status" value="1"/>
</dbReference>
<comment type="caution">
    <text evidence="9">The sequence shown here is derived from an EMBL/GenBank/DDBJ whole genome shotgun (WGS) entry which is preliminary data.</text>
</comment>
<evidence type="ECO:0000313" key="10">
    <source>
        <dbReference type="Proteomes" id="UP000094527"/>
    </source>
</evidence>
<name>A0A1D2MLG7_ORCCI</name>
<accession>A0A1D2MLG7</accession>
<comment type="catalytic activity">
    <reaction evidence="1 6">
        <text>1-(4-methoxyphenyl)-N-methyl-N-[(3-methyloxetan-3-yl)methyl]methanamine + H2O = 2-{[(4-methoxybenzyl)(methyl)amino]methyl}-2-methylpropane-1,3-diol</text>
        <dbReference type="Rhea" id="RHEA:55764"/>
        <dbReference type="ChEBI" id="CHEBI:15377"/>
        <dbReference type="ChEBI" id="CHEBI:139161"/>
        <dbReference type="ChEBI" id="CHEBI:139164"/>
        <dbReference type="EC" id="3.3.2.9"/>
    </reaction>
</comment>
<evidence type="ECO:0000256" key="1">
    <source>
        <dbReference type="ARBA" id="ARBA00000221"/>
    </source>
</evidence>
<dbReference type="GO" id="GO:0097176">
    <property type="term" value="P:epoxide metabolic process"/>
    <property type="evidence" value="ECO:0007669"/>
    <property type="project" value="TreeGrafter"/>
</dbReference>
<evidence type="ECO:0000259" key="8">
    <source>
        <dbReference type="Pfam" id="PF06441"/>
    </source>
</evidence>
<dbReference type="OrthoDB" id="7130006at2759"/>
<dbReference type="PRINTS" id="PR00412">
    <property type="entry name" value="EPOXHYDRLASE"/>
</dbReference>
<dbReference type="PANTHER" id="PTHR21661">
    <property type="entry name" value="EPOXIDE HYDROLASE 1-RELATED"/>
    <property type="match status" value="1"/>
</dbReference>
<proteinExistence type="inferred from homology"/>
<evidence type="ECO:0000256" key="7">
    <source>
        <dbReference type="PIRSR" id="PIRSR001112-1"/>
    </source>
</evidence>
<sequence>MGLLTKIILLLIPIGVGYIYLKVTKTDPIPHVEDAYWGPKSEQGKKEDTTIRPFKIDISAAVLDDLKTRLTRELDSDRLVTPLEGVGFGYGFNSIFLKTVGNHWLNKYDWRTREKLLNQYPHFKTKIGGLDIHFQHVKPKPKNGVAPRPLIVLHGYPGSIIEYQKIIPLLSEPKNSKYNYELIIPSLPGYGFSSGAARPGMGTVEMANIFKRLMDRLGHKKFYAIGGDWGAVITSDLATIYPDSVLGAHSANCVSLGVQGHLRNFLALTFRSIFASPEEEEHKWLSWGETFSFIVRESGYLHIQATKPDTVGTALTHSPLGLAAYIMEKFSTWTNRTWIDRDDGGLLEKFEMDELLDNVMVYWVTGSITTAQRLYSEGLIPWSGINVDDVPTNVPFDCHALSGDIIVVPKFAISHKFTNIKRYKVNAGGGHFGAFEIPSVIAADAVSFFDSL</sequence>